<dbReference type="PRINTS" id="PR00080">
    <property type="entry name" value="SDRFAMILY"/>
</dbReference>
<dbReference type="InterPro" id="IPR002347">
    <property type="entry name" value="SDR_fam"/>
</dbReference>
<comment type="caution">
    <text evidence="7">The sequence shown here is derived from an EMBL/GenBank/DDBJ whole genome shotgun (WGS) entry which is preliminary data.</text>
</comment>
<evidence type="ECO:0000313" key="7">
    <source>
        <dbReference type="EMBL" id="CAE7196159.1"/>
    </source>
</evidence>
<dbReference type="GO" id="GO:0016491">
    <property type="term" value="F:oxidoreductase activity"/>
    <property type="evidence" value="ECO:0007669"/>
    <property type="project" value="UniProtKB-KW"/>
</dbReference>
<comment type="similarity">
    <text evidence="1">Belongs to the short-chain dehydrogenases/reductases (SDR) family.</text>
</comment>
<dbReference type="SUPFAM" id="SSF51735">
    <property type="entry name" value="NAD(P)-binding Rossmann-fold domains"/>
    <property type="match status" value="1"/>
</dbReference>
<dbReference type="Pfam" id="PF00106">
    <property type="entry name" value="adh_short"/>
    <property type="match status" value="1"/>
</dbReference>
<dbReference type="InterPro" id="IPR057326">
    <property type="entry name" value="KR_dom"/>
</dbReference>
<keyword evidence="3" id="KW-0560">Oxidoreductase</keyword>
<dbReference type="PRINTS" id="PR00081">
    <property type="entry name" value="GDHRDH"/>
</dbReference>
<feature type="domain" description="Ketoreductase" evidence="6">
    <location>
        <begin position="321"/>
        <end position="507"/>
    </location>
</feature>
<gene>
    <name evidence="7" type="primary">HSD2</name>
    <name evidence="7" type="ORF">SNEC2469_LOCUS1339</name>
</gene>
<evidence type="ECO:0000313" key="8">
    <source>
        <dbReference type="Proteomes" id="UP000601435"/>
    </source>
</evidence>
<dbReference type="SMART" id="SM00822">
    <property type="entry name" value="PKS_KR"/>
    <property type="match status" value="1"/>
</dbReference>
<name>A0A812J8E9_9DINO</name>
<dbReference type="Proteomes" id="UP000601435">
    <property type="component" value="Unassembled WGS sequence"/>
</dbReference>
<feature type="coiled-coil region" evidence="4">
    <location>
        <begin position="60"/>
        <end position="87"/>
    </location>
</feature>
<dbReference type="EMBL" id="CAJNJA010005682">
    <property type="protein sequence ID" value="CAE7196159.1"/>
    <property type="molecule type" value="Genomic_DNA"/>
</dbReference>
<proteinExistence type="inferred from homology"/>
<feature type="coiled-coil region" evidence="4">
    <location>
        <begin position="148"/>
        <end position="222"/>
    </location>
</feature>
<dbReference type="AlphaFoldDB" id="A0A812J8E9"/>
<dbReference type="PANTHER" id="PTHR43391:SF14">
    <property type="entry name" value="DEHYDROGENASE_REDUCTASE SDR FAMILY PROTEIN 7-LIKE"/>
    <property type="match status" value="1"/>
</dbReference>
<dbReference type="InterPro" id="IPR020904">
    <property type="entry name" value="Sc_DH/Rdtase_CS"/>
</dbReference>
<sequence length="596" mass="65969">MTVRTQTKGDELYSISKSVPVTPPAPNAWMKHSAVLSGSGTVLTARGRHAVSPSTKQEEARSFQEDLRRLEERLATAERERDWAMSALRQSEYELQQVIAKHPHEATGSNVSDVRLNHYRVLLELLNLRCRLLEQWLEEEAVIAASQEDRHSEILQQMEQQVRELAAEVVEQQICYKEQIDAMQKQHCEDYTVWSEELLRERNEACKEIAALQEDLRSQEQLWHEEWRRMQQSALAQGVQLPNPPGFLETKENGGTLESSSGSESWCLEGRSTLETILEAAAEEVDGIEEEQGQDEPKKQSSGSYRLGFRPFSGAMDLAGKNVLITGASAGIGEELALLFASQGANLALLARRLEVLQEVAAKCRAASPGQAAKVIPLKCDVTDRASCHEAVQQATNELREVDIIILNAGVSMGCYFEDIKDMSDADRLMDLNFMGTANVLFYALPSIPKCKDSRIVVISSVAGLFGIPFRTFYCASKWALHGFCASLRTELLDAYGANSPAVVLSCPGEVSTSLNTSRLKFGNEVAAEFFDSVAEPSSQAAKTILDATIAGARVGFFAKIHSWLSSCYGWIPATIDGIMIKSVRSRTRAPRYGNW</sequence>
<dbReference type="Gene3D" id="3.40.50.720">
    <property type="entry name" value="NAD(P)-binding Rossmann-like Domain"/>
    <property type="match status" value="1"/>
</dbReference>
<evidence type="ECO:0000259" key="6">
    <source>
        <dbReference type="SMART" id="SM00822"/>
    </source>
</evidence>
<keyword evidence="4" id="KW-0175">Coiled coil</keyword>
<dbReference type="PROSITE" id="PS00061">
    <property type="entry name" value="ADH_SHORT"/>
    <property type="match status" value="1"/>
</dbReference>
<feature type="compositionally biased region" description="Low complexity" evidence="5">
    <location>
        <begin position="253"/>
        <end position="264"/>
    </location>
</feature>
<feature type="region of interest" description="Disordered" evidence="5">
    <location>
        <begin position="238"/>
        <end position="264"/>
    </location>
</feature>
<dbReference type="PANTHER" id="PTHR43391">
    <property type="entry name" value="RETINOL DEHYDROGENASE-RELATED"/>
    <property type="match status" value="1"/>
</dbReference>
<protein>
    <submittedName>
        <fullName evidence="7">HSD2 protein</fullName>
    </submittedName>
</protein>
<dbReference type="GO" id="GO:0005829">
    <property type="term" value="C:cytosol"/>
    <property type="evidence" value="ECO:0007669"/>
    <property type="project" value="TreeGrafter"/>
</dbReference>
<reference evidence="7" key="1">
    <citation type="submission" date="2021-02" db="EMBL/GenBank/DDBJ databases">
        <authorList>
            <person name="Dougan E. K."/>
            <person name="Rhodes N."/>
            <person name="Thang M."/>
            <person name="Chan C."/>
        </authorList>
    </citation>
    <scope>NUCLEOTIDE SEQUENCE</scope>
</reference>
<evidence type="ECO:0000256" key="1">
    <source>
        <dbReference type="ARBA" id="ARBA00006484"/>
    </source>
</evidence>
<dbReference type="OrthoDB" id="1274115at2759"/>
<evidence type="ECO:0000256" key="4">
    <source>
        <dbReference type="SAM" id="Coils"/>
    </source>
</evidence>
<evidence type="ECO:0000256" key="2">
    <source>
        <dbReference type="ARBA" id="ARBA00022857"/>
    </source>
</evidence>
<dbReference type="InterPro" id="IPR036291">
    <property type="entry name" value="NAD(P)-bd_dom_sf"/>
</dbReference>
<organism evidence="7 8">
    <name type="scientific">Symbiodinium necroappetens</name>
    <dbReference type="NCBI Taxonomy" id="1628268"/>
    <lineage>
        <taxon>Eukaryota</taxon>
        <taxon>Sar</taxon>
        <taxon>Alveolata</taxon>
        <taxon>Dinophyceae</taxon>
        <taxon>Suessiales</taxon>
        <taxon>Symbiodiniaceae</taxon>
        <taxon>Symbiodinium</taxon>
    </lineage>
</organism>
<evidence type="ECO:0000256" key="3">
    <source>
        <dbReference type="ARBA" id="ARBA00023002"/>
    </source>
</evidence>
<accession>A0A812J8E9</accession>
<keyword evidence="2" id="KW-0521">NADP</keyword>
<keyword evidence="8" id="KW-1185">Reference proteome</keyword>
<evidence type="ECO:0000256" key="5">
    <source>
        <dbReference type="SAM" id="MobiDB-lite"/>
    </source>
</evidence>